<dbReference type="EMBL" id="BAAATZ010000007">
    <property type="protein sequence ID" value="GAA2724650.1"/>
    <property type="molecule type" value="Genomic_DNA"/>
</dbReference>
<dbReference type="Proteomes" id="UP001501842">
    <property type="component" value="Unassembled WGS sequence"/>
</dbReference>
<keyword evidence="1" id="KW-0472">Membrane</keyword>
<dbReference type="PANTHER" id="PTHR34512">
    <property type="entry name" value="CELL SURFACE PROTEIN"/>
    <property type="match status" value="1"/>
</dbReference>
<keyword evidence="1" id="KW-1133">Transmembrane helix</keyword>
<accession>A0ABP6GML4</accession>
<proteinExistence type="predicted"/>
<feature type="domain" description="Pyrrolo-quinoline quinone repeat" evidence="2">
    <location>
        <begin position="194"/>
        <end position="335"/>
    </location>
</feature>
<dbReference type="Gene3D" id="2.130.10.10">
    <property type="entry name" value="YVTN repeat-like/Quinoprotein amine dehydrogenase"/>
    <property type="match status" value="1"/>
</dbReference>
<feature type="transmembrane region" description="Helical" evidence="1">
    <location>
        <begin position="88"/>
        <end position="106"/>
    </location>
</feature>
<dbReference type="RefSeq" id="WP_344450278.1">
    <property type="nucleotide sequence ID" value="NZ_BAAATZ010000007.1"/>
</dbReference>
<protein>
    <recommendedName>
        <fullName evidence="2">Pyrrolo-quinoline quinone repeat domain-containing protein</fullName>
    </recommendedName>
</protein>
<evidence type="ECO:0000313" key="3">
    <source>
        <dbReference type="EMBL" id="GAA2724650.1"/>
    </source>
</evidence>
<dbReference type="SUPFAM" id="SSF50998">
    <property type="entry name" value="Quinoprotein alcohol dehydrogenase-like"/>
    <property type="match status" value="1"/>
</dbReference>
<keyword evidence="4" id="KW-1185">Reference proteome</keyword>
<organism evidence="3 4">
    <name type="scientific">Actinocorallia aurantiaca</name>
    <dbReference type="NCBI Taxonomy" id="46204"/>
    <lineage>
        <taxon>Bacteria</taxon>
        <taxon>Bacillati</taxon>
        <taxon>Actinomycetota</taxon>
        <taxon>Actinomycetes</taxon>
        <taxon>Streptosporangiales</taxon>
        <taxon>Thermomonosporaceae</taxon>
        <taxon>Actinocorallia</taxon>
    </lineage>
</organism>
<feature type="transmembrane region" description="Helical" evidence="1">
    <location>
        <begin position="58"/>
        <end position="81"/>
    </location>
</feature>
<evidence type="ECO:0000313" key="4">
    <source>
        <dbReference type="Proteomes" id="UP001501842"/>
    </source>
</evidence>
<evidence type="ECO:0000259" key="2">
    <source>
        <dbReference type="Pfam" id="PF13360"/>
    </source>
</evidence>
<feature type="transmembrane region" description="Helical" evidence="1">
    <location>
        <begin position="7"/>
        <end position="26"/>
    </location>
</feature>
<evidence type="ECO:0000256" key="1">
    <source>
        <dbReference type="SAM" id="Phobius"/>
    </source>
</evidence>
<name>A0ABP6GML4_9ACTN</name>
<dbReference type="Pfam" id="PF13360">
    <property type="entry name" value="PQQ_2"/>
    <property type="match status" value="1"/>
</dbReference>
<dbReference type="PANTHER" id="PTHR34512:SF30">
    <property type="entry name" value="OUTER MEMBRANE PROTEIN ASSEMBLY FACTOR BAMB"/>
    <property type="match status" value="1"/>
</dbReference>
<dbReference type="InterPro" id="IPR015943">
    <property type="entry name" value="WD40/YVTN_repeat-like_dom_sf"/>
</dbReference>
<keyword evidence="1" id="KW-0812">Transmembrane</keyword>
<comment type="caution">
    <text evidence="3">The sequence shown here is derived from an EMBL/GenBank/DDBJ whole genome shotgun (WGS) entry which is preliminary data.</text>
</comment>
<sequence length="489" mass="51440">MRGTVNVKWLVIGLVAAVGVGLMLTLQVRDWIVMGTEAGGSCGSSSRGISSGPCPQNWATIFILSLFSLMALVPLSIYGLLKAGRVGCLAGVLVAAIGIYPGAVLFDAMHGRSVEVTWASPSDTVSDAETEGVWTSGGLVVRARFDGLTAFDAGSGGQRWQSLLPGRDVLCGMSRTAVDGIGMLAEQTTSTRCSRVSAVDLATGRSLWNATIPPEEASIGTDADKLAIAGDTAMIRTQRTLQALGARDGKPRWKRVPRSPLCRYSWVAGGTNLAIAAERCNDQDGISTEVLRALDPATGRERWSLRIPAVGNANVTPISADPLVLHVRETDQRGTTSLLAVNAEGKITATIPAAAVDGSAVLPGRSIPVFRIAVTGDAVIAPTRTEKAGHQVTAYALADGRRLWATKESRDSVSALAVDGQDIIMATARFDTMKLRILDPATGAERRSATAPLRRIDSRLQLVPAPTALVVVSGTGMTPYHPLQGLPRF</sequence>
<dbReference type="InterPro" id="IPR002372">
    <property type="entry name" value="PQQ_rpt_dom"/>
</dbReference>
<dbReference type="InterPro" id="IPR011047">
    <property type="entry name" value="Quinoprotein_ADH-like_sf"/>
</dbReference>
<gene>
    <name evidence="3" type="ORF">GCM10010439_22820</name>
</gene>
<reference evidence="4" key="1">
    <citation type="journal article" date="2019" name="Int. J. Syst. Evol. Microbiol.">
        <title>The Global Catalogue of Microorganisms (GCM) 10K type strain sequencing project: providing services to taxonomists for standard genome sequencing and annotation.</title>
        <authorList>
            <consortium name="The Broad Institute Genomics Platform"/>
            <consortium name="The Broad Institute Genome Sequencing Center for Infectious Disease"/>
            <person name="Wu L."/>
            <person name="Ma J."/>
        </authorList>
    </citation>
    <scope>NUCLEOTIDE SEQUENCE [LARGE SCALE GENOMIC DNA]</scope>
    <source>
        <strain evidence="4">JCM 8201</strain>
    </source>
</reference>